<dbReference type="Pfam" id="PF00753">
    <property type="entry name" value="Lactamase_B"/>
    <property type="match status" value="1"/>
</dbReference>
<gene>
    <name evidence="3" type="ORF">Lmac_2150</name>
</gene>
<dbReference type="InterPro" id="IPR041141">
    <property type="entry name" value="CmlA_N"/>
</dbReference>
<evidence type="ECO:0000259" key="2">
    <source>
        <dbReference type="SMART" id="SM00849"/>
    </source>
</evidence>
<comment type="caution">
    <text evidence="3">The sequence shown here is derived from an EMBL/GenBank/DDBJ whole genome shotgun (WGS) entry which is preliminary data.</text>
</comment>
<protein>
    <submittedName>
        <fullName evidence="3">Metal-dependent hydrolase</fullName>
    </submittedName>
</protein>
<keyword evidence="1" id="KW-1133">Transmembrane helix</keyword>
<keyword evidence="3" id="KW-0378">Hydrolase</keyword>
<dbReference type="STRING" id="466.Lmac_2150"/>
<evidence type="ECO:0000313" key="4">
    <source>
        <dbReference type="Proteomes" id="UP000054908"/>
    </source>
</evidence>
<keyword evidence="1" id="KW-0812">Transmembrane</keyword>
<dbReference type="PANTHER" id="PTHR43546:SF3">
    <property type="entry name" value="UPF0173 METAL-DEPENDENT HYDROLASE MJ1163"/>
    <property type="match status" value="1"/>
</dbReference>
<reference evidence="3 4" key="1">
    <citation type="submission" date="2015-11" db="EMBL/GenBank/DDBJ databases">
        <title>Genomic analysis of 38 Legionella species identifies large and diverse effector repertoires.</title>
        <authorList>
            <person name="Burstein D."/>
            <person name="Amaro F."/>
            <person name="Zusman T."/>
            <person name="Lifshitz Z."/>
            <person name="Cohen O."/>
            <person name="Gilbert J.A."/>
            <person name="Pupko T."/>
            <person name="Shuman H.A."/>
            <person name="Segal G."/>
        </authorList>
    </citation>
    <scope>NUCLEOTIDE SEQUENCE [LARGE SCALE GENOMIC DNA]</scope>
    <source>
        <strain evidence="3 4">PX-1-G2-E2</strain>
    </source>
</reference>
<dbReference type="Proteomes" id="UP000054908">
    <property type="component" value="Unassembled WGS sequence"/>
</dbReference>
<keyword evidence="4" id="KW-1185">Reference proteome</keyword>
<keyword evidence="1" id="KW-0472">Membrane</keyword>
<dbReference type="InterPro" id="IPR001279">
    <property type="entry name" value="Metallo-B-lactamas"/>
</dbReference>
<dbReference type="GO" id="GO:0016787">
    <property type="term" value="F:hydrolase activity"/>
    <property type="evidence" value="ECO:0007669"/>
    <property type="project" value="UniProtKB-KW"/>
</dbReference>
<dbReference type="SUPFAM" id="SSF56281">
    <property type="entry name" value="Metallo-hydrolase/oxidoreductase"/>
    <property type="match status" value="1"/>
</dbReference>
<feature type="transmembrane region" description="Helical" evidence="1">
    <location>
        <begin position="20"/>
        <end position="38"/>
    </location>
</feature>
<dbReference type="Gene3D" id="3.60.15.10">
    <property type="entry name" value="Ribonuclease Z/Hydroxyacylglutathione hydrolase-like"/>
    <property type="match status" value="1"/>
</dbReference>
<name>A0A0W0VXZ0_9GAMM</name>
<dbReference type="RefSeq" id="WP_058452897.1">
    <property type="nucleotide sequence ID" value="NZ_CAAAIB010000005.1"/>
</dbReference>
<dbReference type="SMART" id="SM00849">
    <property type="entry name" value="Lactamase_B"/>
    <property type="match status" value="1"/>
</dbReference>
<evidence type="ECO:0000256" key="1">
    <source>
        <dbReference type="SAM" id="Phobius"/>
    </source>
</evidence>
<dbReference type="EMBL" id="LNYL01000045">
    <property type="protein sequence ID" value="KTD25172.1"/>
    <property type="molecule type" value="Genomic_DNA"/>
</dbReference>
<dbReference type="OrthoDB" id="5657199at2"/>
<dbReference type="Pfam" id="PF18456">
    <property type="entry name" value="CmlA_N"/>
    <property type="match status" value="1"/>
</dbReference>
<proteinExistence type="predicted"/>
<evidence type="ECO:0000313" key="3">
    <source>
        <dbReference type="EMBL" id="KTD25172.1"/>
    </source>
</evidence>
<feature type="domain" description="Metallo-beta-lactamase" evidence="2">
    <location>
        <begin position="258"/>
        <end position="461"/>
    </location>
</feature>
<dbReference type="PATRIC" id="fig|466.6.peg.2283"/>
<accession>A0A0W0VXZ0</accession>
<dbReference type="AlphaFoldDB" id="A0A0W0VXZ0"/>
<organism evidence="3 4">
    <name type="scientific">Legionella maceachernii</name>
    <dbReference type="NCBI Taxonomy" id="466"/>
    <lineage>
        <taxon>Bacteria</taxon>
        <taxon>Pseudomonadati</taxon>
        <taxon>Pseudomonadota</taxon>
        <taxon>Gammaproteobacteria</taxon>
        <taxon>Legionellales</taxon>
        <taxon>Legionellaceae</taxon>
        <taxon>Legionella</taxon>
    </lineage>
</organism>
<sequence length="533" mass="60839">MPNQNYYLRQNVVAEPLVNLWYAWSYIISPATAAMVFTQTHMKIMESYLKSPQMHQIACKNPENIGGPFIDYPEIRTEEIGQLFEQTKEKIGHHAMFADALKQLTTMLAEHPEGMSLEPLYVDLPEVLKGYVELYYDAANQPHFRFIEALLYHGKLATTSMQSMLLSTTDKDYRPFCLSTPRLPKDSEVHLNLPFSDPLYDRLFQARDLPLNDEELVELSQQLGLSTKQINHLFTTEQPANRYQAIDNESEVRVRYFGHACILIESKACNILVDPVISYEYPSDIERFTYADLPPKIDYVLLTHAHQDHVLLEHLFQLRHKITTVVVPANGAGMLQDPSLKLMLESVGFKSVISLGELEKINIPNGFIQGLPFLGEHGDLHIQTKIAHFINIENKKILCAADSNNLDPALYDHLQPIVGDLDLLFVGMECDGAPLSWLYQAILLKPLNRKMDQSRRLNGSDFVKAKYIVDTFNCKQVYVYALGQEPWLNYVMSVNYTVESAPIVQSEQLIEYCQTRNILAKRLFGKHSIGLNS</sequence>
<dbReference type="InterPro" id="IPR036866">
    <property type="entry name" value="RibonucZ/Hydroxyglut_hydro"/>
</dbReference>
<dbReference type="InterPro" id="IPR050114">
    <property type="entry name" value="UPF0173_UPF0282_UlaG_hydrolase"/>
</dbReference>
<dbReference type="PANTHER" id="PTHR43546">
    <property type="entry name" value="UPF0173 METAL-DEPENDENT HYDROLASE MJ1163-RELATED"/>
    <property type="match status" value="1"/>
</dbReference>